<organism evidence="1 2">
    <name type="scientific">Punica granatum</name>
    <name type="common">Pomegranate</name>
    <dbReference type="NCBI Taxonomy" id="22663"/>
    <lineage>
        <taxon>Eukaryota</taxon>
        <taxon>Viridiplantae</taxon>
        <taxon>Streptophyta</taxon>
        <taxon>Embryophyta</taxon>
        <taxon>Tracheophyta</taxon>
        <taxon>Spermatophyta</taxon>
        <taxon>Magnoliopsida</taxon>
        <taxon>eudicotyledons</taxon>
        <taxon>Gunneridae</taxon>
        <taxon>Pentapetalae</taxon>
        <taxon>rosids</taxon>
        <taxon>malvids</taxon>
        <taxon>Myrtales</taxon>
        <taxon>Lythraceae</taxon>
        <taxon>Punica</taxon>
    </lineage>
</organism>
<name>A0A2I0K2V9_PUNGR</name>
<comment type="caution">
    <text evidence="1">The sequence shown here is derived from an EMBL/GenBank/DDBJ whole genome shotgun (WGS) entry which is preliminary data.</text>
</comment>
<evidence type="ECO:0000313" key="1">
    <source>
        <dbReference type="EMBL" id="PKI62879.1"/>
    </source>
</evidence>
<sequence length="128" mass="14305">MGLATRGSNRVPGPCGIVQVPDRFRFQDPTLLNPGTGTYPEPVLYHRVRVPDRFRFQDPTLLNPGTGTYPEPVLYHRVRAGTGTGTDFYRFLILIPGTYPIFNTSYPDPILTGRFQPVPDIPGIRAHP</sequence>
<dbReference type="Proteomes" id="UP000233551">
    <property type="component" value="Unassembled WGS sequence"/>
</dbReference>
<keyword evidence="2" id="KW-1185">Reference proteome</keyword>
<proteinExistence type="predicted"/>
<accession>A0A2I0K2V9</accession>
<dbReference type="AlphaFoldDB" id="A0A2I0K2V9"/>
<reference evidence="1 2" key="1">
    <citation type="submission" date="2017-11" db="EMBL/GenBank/DDBJ databases">
        <title>De-novo sequencing of pomegranate (Punica granatum L.) genome.</title>
        <authorList>
            <person name="Akparov Z."/>
            <person name="Amiraslanov A."/>
            <person name="Hajiyeva S."/>
            <person name="Abbasov M."/>
            <person name="Kaur K."/>
            <person name="Hamwieh A."/>
            <person name="Solovyev V."/>
            <person name="Salamov A."/>
            <person name="Braich B."/>
            <person name="Kosarev P."/>
            <person name="Mahmoud A."/>
            <person name="Hajiyev E."/>
            <person name="Babayeva S."/>
            <person name="Izzatullayeva V."/>
            <person name="Mammadov A."/>
            <person name="Mammadov A."/>
            <person name="Sharifova S."/>
            <person name="Ojaghi J."/>
            <person name="Eynullazada K."/>
            <person name="Bayramov B."/>
            <person name="Abdulazimova A."/>
            <person name="Shahmuradov I."/>
        </authorList>
    </citation>
    <scope>NUCLEOTIDE SEQUENCE [LARGE SCALE GENOMIC DNA]</scope>
    <source>
        <strain evidence="2">cv. AG2017</strain>
        <tissue evidence="1">Leaf</tissue>
    </source>
</reference>
<dbReference type="EMBL" id="PGOL01000918">
    <property type="protein sequence ID" value="PKI62879.1"/>
    <property type="molecule type" value="Genomic_DNA"/>
</dbReference>
<gene>
    <name evidence="1" type="ORF">CRG98_016716</name>
</gene>
<protein>
    <submittedName>
        <fullName evidence="1">Uncharacterized protein</fullName>
    </submittedName>
</protein>
<evidence type="ECO:0000313" key="2">
    <source>
        <dbReference type="Proteomes" id="UP000233551"/>
    </source>
</evidence>